<keyword evidence="1" id="KW-1133">Transmembrane helix</keyword>
<proteinExistence type="predicted"/>
<keyword evidence="1" id="KW-0472">Membrane</keyword>
<dbReference type="STRING" id="1149755.A0A2J6QVE9"/>
<sequence length="305" mass="33490">MDPISIAGLVCAIVSAYTGAASLFQARKARKKERVEKARKAAALQKSLAIAPPQVQTEYDHDFNRIGQQFATGDDIGRNQLATILIDLQSKMIGTLQALLNGGSGSYSSLLDTSDQSRLSTISALGSQYQRLAQAAPIQRSIPATTTTTQSYAQLDHTDQGVSTAQPITQSCALWDGTDQGVLTTTVEAVGPRNGEHRFLYGQTLCRVLPDDEYHDSHPACAYVIYYNTYSGWGYETYRVPRQALSPVYPANPAYRPYDGMAPPYEYDSQSLIHNEQLEALPILYNWSHSILSCQCPKDIQEEAA</sequence>
<name>A0A2J6QVE9_HYAVF</name>
<gene>
    <name evidence="2" type="ORF">L207DRAFT_573689</name>
</gene>
<evidence type="ECO:0000313" key="3">
    <source>
        <dbReference type="Proteomes" id="UP000235786"/>
    </source>
</evidence>
<feature type="transmembrane region" description="Helical" evidence="1">
    <location>
        <begin position="6"/>
        <end position="24"/>
    </location>
</feature>
<keyword evidence="3" id="KW-1185">Reference proteome</keyword>
<evidence type="ECO:0000256" key="1">
    <source>
        <dbReference type="SAM" id="Phobius"/>
    </source>
</evidence>
<dbReference type="EMBL" id="KZ613968">
    <property type="protein sequence ID" value="PMD30247.1"/>
    <property type="molecule type" value="Genomic_DNA"/>
</dbReference>
<organism evidence="2 3">
    <name type="scientific">Hyaloscypha variabilis (strain UAMH 11265 / GT02V1 / F)</name>
    <name type="common">Meliniomyces variabilis</name>
    <dbReference type="NCBI Taxonomy" id="1149755"/>
    <lineage>
        <taxon>Eukaryota</taxon>
        <taxon>Fungi</taxon>
        <taxon>Dikarya</taxon>
        <taxon>Ascomycota</taxon>
        <taxon>Pezizomycotina</taxon>
        <taxon>Leotiomycetes</taxon>
        <taxon>Helotiales</taxon>
        <taxon>Hyaloscyphaceae</taxon>
        <taxon>Hyaloscypha</taxon>
        <taxon>Hyaloscypha variabilis</taxon>
    </lineage>
</organism>
<dbReference type="PANTHER" id="PTHR42354:SF1">
    <property type="entry name" value="C2H2-TYPE DOMAIN-CONTAINING PROTEIN"/>
    <property type="match status" value="1"/>
</dbReference>
<dbReference type="AlphaFoldDB" id="A0A2J6QVE9"/>
<accession>A0A2J6QVE9</accession>
<dbReference type="PANTHER" id="PTHR42354">
    <property type="entry name" value="C2H2-TYPE DOMAIN-CONTAINING PROTEIN"/>
    <property type="match status" value="1"/>
</dbReference>
<dbReference type="OrthoDB" id="5430986at2759"/>
<evidence type="ECO:0000313" key="2">
    <source>
        <dbReference type="EMBL" id="PMD30247.1"/>
    </source>
</evidence>
<keyword evidence="1" id="KW-0812">Transmembrane</keyword>
<dbReference type="Proteomes" id="UP000235786">
    <property type="component" value="Unassembled WGS sequence"/>
</dbReference>
<reference evidence="2 3" key="1">
    <citation type="submission" date="2016-04" db="EMBL/GenBank/DDBJ databases">
        <title>A degradative enzymes factory behind the ericoid mycorrhizal symbiosis.</title>
        <authorList>
            <consortium name="DOE Joint Genome Institute"/>
            <person name="Martino E."/>
            <person name="Morin E."/>
            <person name="Grelet G."/>
            <person name="Kuo A."/>
            <person name="Kohler A."/>
            <person name="Daghino S."/>
            <person name="Barry K."/>
            <person name="Choi C."/>
            <person name="Cichocki N."/>
            <person name="Clum A."/>
            <person name="Copeland A."/>
            <person name="Hainaut M."/>
            <person name="Haridas S."/>
            <person name="Labutti K."/>
            <person name="Lindquist E."/>
            <person name="Lipzen A."/>
            <person name="Khouja H.-R."/>
            <person name="Murat C."/>
            <person name="Ohm R."/>
            <person name="Olson A."/>
            <person name="Spatafora J."/>
            <person name="Veneault-Fourrey C."/>
            <person name="Henrissat B."/>
            <person name="Grigoriev I."/>
            <person name="Martin F."/>
            <person name="Perotto S."/>
        </authorList>
    </citation>
    <scope>NUCLEOTIDE SEQUENCE [LARGE SCALE GENOMIC DNA]</scope>
    <source>
        <strain evidence="2 3">F</strain>
    </source>
</reference>
<protein>
    <submittedName>
        <fullName evidence="2">Uncharacterized protein</fullName>
    </submittedName>
</protein>